<evidence type="ECO:0000313" key="15">
    <source>
        <dbReference type="Proteomes" id="UP000154385"/>
    </source>
</evidence>
<dbReference type="GO" id="GO:0004722">
    <property type="term" value="F:protein serine/threonine phosphatase activity"/>
    <property type="evidence" value="ECO:0007669"/>
    <property type="project" value="UniProtKB-EC"/>
</dbReference>
<feature type="region of interest" description="Disordered" evidence="12">
    <location>
        <begin position="184"/>
        <end position="211"/>
    </location>
</feature>
<comment type="similarity">
    <text evidence="1">Belongs to the gyrovirus protein VP2 family.</text>
</comment>
<comment type="catalytic activity">
    <reaction evidence="10">
        <text>O-phospho-L-threonyl-[protein] + H2O = L-threonyl-[protein] + phosphate</text>
        <dbReference type="Rhea" id="RHEA:47004"/>
        <dbReference type="Rhea" id="RHEA-COMP:11060"/>
        <dbReference type="Rhea" id="RHEA-COMP:11605"/>
        <dbReference type="ChEBI" id="CHEBI:15377"/>
        <dbReference type="ChEBI" id="CHEBI:30013"/>
        <dbReference type="ChEBI" id="CHEBI:43474"/>
        <dbReference type="ChEBI" id="CHEBI:61977"/>
        <dbReference type="EC" id="3.1.3.16"/>
    </reaction>
</comment>
<evidence type="ECO:0000313" key="14">
    <source>
        <dbReference type="EMBL" id="AIZ95196.1"/>
    </source>
</evidence>
<comment type="function">
    <text evidence="8">May act as a scaffold protein in virion assembly. May also play a role in intracellular signaling during viral replication.</text>
</comment>
<dbReference type="Pfam" id="PF02957">
    <property type="entry name" value="TT_ORF2-like"/>
    <property type="match status" value="1"/>
</dbReference>
<keyword evidence="5" id="KW-0244">Early protein</keyword>
<feature type="domain" description="Hepatitis TT virus Orf2/Gyrovirus Vp2 N-terminal" evidence="13">
    <location>
        <begin position="97"/>
        <end position="140"/>
    </location>
</feature>
<dbReference type="Proteomes" id="UP000154385">
    <property type="component" value="Genome"/>
</dbReference>
<keyword evidence="6" id="KW-0378">Hydrolase</keyword>
<evidence type="ECO:0000256" key="12">
    <source>
        <dbReference type="SAM" id="MobiDB-lite"/>
    </source>
</evidence>
<dbReference type="InterPro" id="IPR004118">
    <property type="entry name" value="HEV_TT_vir_Orf2/Gyrovir_Vp2_N"/>
</dbReference>
<evidence type="ECO:0000259" key="13">
    <source>
        <dbReference type="Pfam" id="PF02957"/>
    </source>
</evidence>
<evidence type="ECO:0000256" key="10">
    <source>
        <dbReference type="ARBA" id="ARBA00048336"/>
    </source>
</evidence>
<evidence type="ECO:0000256" key="3">
    <source>
        <dbReference type="ARBA" id="ARBA00013081"/>
    </source>
</evidence>
<name>A0A0A7NPZ1_9VIRU</name>
<evidence type="ECO:0000256" key="1">
    <source>
        <dbReference type="ARBA" id="ARBA00008237"/>
    </source>
</evidence>
<comment type="catalytic activity">
    <reaction evidence="9">
        <text>O-phospho-L-seryl-[protein] + H2O = L-seryl-[protein] + phosphate</text>
        <dbReference type="Rhea" id="RHEA:20629"/>
        <dbReference type="Rhea" id="RHEA-COMP:9863"/>
        <dbReference type="Rhea" id="RHEA-COMP:11604"/>
        <dbReference type="ChEBI" id="CHEBI:15377"/>
        <dbReference type="ChEBI" id="CHEBI:29999"/>
        <dbReference type="ChEBI" id="CHEBI:43474"/>
        <dbReference type="ChEBI" id="CHEBI:83421"/>
        <dbReference type="EC" id="3.1.3.16"/>
    </reaction>
</comment>
<sequence length="236" mass="25990">MHSGGLGDLQDAEILAAGGSELPLRQEGQLGPSGAGTPGKKLKKHDSPYLNGTATWTPDPKNYVTKQVGDIRASNKFVSVGWDSLERDPNWARVNYNYRIATWLRECARTHDAICNCGGFRRHWFQEAAGLSTQETQTDPVARDLDRLVRKGAAAQRKLDYLQNHPRKKKAKTVTWLDFAVPAGDSDSTSEDDGTGDTDVDEDAVPGGVNFDMRVDDPLLAALKGRSSTHIRDRTW</sequence>
<evidence type="ECO:0000256" key="9">
    <source>
        <dbReference type="ARBA" id="ARBA00047761"/>
    </source>
</evidence>
<accession>A0A0A7NPZ1</accession>
<evidence type="ECO:0000256" key="7">
    <source>
        <dbReference type="ARBA" id="ARBA00022912"/>
    </source>
</evidence>
<evidence type="ECO:0000256" key="5">
    <source>
        <dbReference type="ARBA" id="ARBA00022518"/>
    </source>
</evidence>
<evidence type="ECO:0000256" key="8">
    <source>
        <dbReference type="ARBA" id="ARBA00024766"/>
    </source>
</evidence>
<evidence type="ECO:0000256" key="11">
    <source>
        <dbReference type="ARBA" id="ARBA00051722"/>
    </source>
</evidence>
<dbReference type="EC" id="3.1.3.48" evidence="2"/>
<comment type="catalytic activity">
    <reaction evidence="11">
        <text>O-phospho-L-tyrosyl-[protein] + H2O = L-tyrosyl-[protein] + phosphate</text>
        <dbReference type="Rhea" id="RHEA:10684"/>
        <dbReference type="Rhea" id="RHEA-COMP:10136"/>
        <dbReference type="Rhea" id="RHEA-COMP:20101"/>
        <dbReference type="ChEBI" id="CHEBI:15377"/>
        <dbReference type="ChEBI" id="CHEBI:43474"/>
        <dbReference type="ChEBI" id="CHEBI:46858"/>
        <dbReference type="ChEBI" id="CHEBI:61978"/>
        <dbReference type="EC" id="3.1.3.48"/>
    </reaction>
</comment>
<organism evidence="14 15">
    <name type="scientific">Gyrovirus GyV3</name>
    <dbReference type="NCBI Taxonomy" id="1163715"/>
    <lineage>
        <taxon>Viruses</taxon>
        <taxon>Monodnaviria</taxon>
        <taxon>Shotokuvirae</taxon>
        <taxon>Commensaviricota</taxon>
        <taxon>Cardeaviricetes</taxon>
        <taxon>Sanitavirales</taxon>
        <taxon>Anelloviridae</taxon>
        <taxon>Gyrovirus</taxon>
        <taxon>Gyrovirus homsa1</taxon>
    </lineage>
</organism>
<protein>
    <recommendedName>
        <fullName evidence="4">Dual specificity protein phosphatase VP2</fullName>
        <ecNumber evidence="3">3.1.3.16</ecNumber>
        <ecNumber evidence="2">3.1.3.48</ecNumber>
    </recommendedName>
</protein>
<proteinExistence type="inferred from homology"/>
<feature type="compositionally biased region" description="Acidic residues" evidence="12">
    <location>
        <begin position="188"/>
        <end position="204"/>
    </location>
</feature>
<dbReference type="GO" id="GO:0004725">
    <property type="term" value="F:protein tyrosine phosphatase activity"/>
    <property type="evidence" value="ECO:0007669"/>
    <property type="project" value="UniProtKB-EC"/>
</dbReference>
<evidence type="ECO:0000256" key="6">
    <source>
        <dbReference type="ARBA" id="ARBA00022801"/>
    </source>
</evidence>
<evidence type="ECO:0000256" key="2">
    <source>
        <dbReference type="ARBA" id="ARBA00013064"/>
    </source>
</evidence>
<feature type="region of interest" description="Disordered" evidence="12">
    <location>
        <begin position="23"/>
        <end position="54"/>
    </location>
</feature>
<dbReference type="EC" id="3.1.3.16" evidence="3"/>
<reference evidence="14 15" key="1">
    <citation type="journal article" date="2015" name="Virus Genes">
        <title>Sequence and phylogenetic analysis identifies a putative novel gyrovirus 3 genotype in ferret feces.</title>
        <authorList>
            <person name="Feher E."/>
            <person name="Pazar P."/>
            <person name="Lengyel G."/>
            <person name="Phan T.G."/>
            <person name="Banyai K."/>
        </authorList>
    </citation>
    <scope>NUCLEOTIDE SEQUENCE [LARGE SCALE GENOMIC DNA]</scope>
    <source>
        <strain evidence="14">G19</strain>
    </source>
</reference>
<dbReference type="EMBL" id="KM348009">
    <property type="protein sequence ID" value="AIZ95196.1"/>
    <property type="molecule type" value="Genomic_DNA"/>
</dbReference>
<evidence type="ECO:0000256" key="4">
    <source>
        <dbReference type="ARBA" id="ARBA00017219"/>
    </source>
</evidence>
<keyword evidence="7" id="KW-0904">Protein phosphatase</keyword>